<name>A0A2Z7C2F0_9LAMI</name>
<keyword evidence="2" id="KW-0808">Transferase</keyword>
<evidence type="ECO:0000313" key="2">
    <source>
        <dbReference type="EMBL" id="KZV38620.1"/>
    </source>
</evidence>
<reference evidence="2 3" key="1">
    <citation type="journal article" date="2015" name="Proc. Natl. Acad. Sci. U.S.A.">
        <title>The resurrection genome of Boea hygrometrica: A blueprint for survival of dehydration.</title>
        <authorList>
            <person name="Xiao L."/>
            <person name="Yang G."/>
            <person name="Zhang L."/>
            <person name="Yang X."/>
            <person name="Zhao S."/>
            <person name="Ji Z."/>
            <person name="Zhou Q."/>
            <person name="Hu M."/>
            <person name="Wang Y."/>
            <person name="Chen M."/>
            <person name="Xu Y."/>
            <person name="Jin H."/>
            <person name="Xiao X."/>
            <person name="Hu G."/>
            <person name="Bao F."/>
            <person name="Hu Y."/>
            <person name="Wan P."/>
            <person name="Li L."/>
            <person name="Deng X."/>
            <person name="Kuang T."/>
            <person name="Xiang C."/>
            <person name="Zhu J.K."/>
            <person name="Oliver M.J."/>
            <person name="He Y."/>
        </authorList>
    </citation>
    <scope>NUCLEOTIDE SEQUENCE [LARGE SCALE GENOMIC DNA]</scope>
    <source>
        <strain evidence="3">cv. XS01</strain>
    </source>
</reference>
<dbReference type="GO" id="GO:0016740">
    <property type="term" value="F:transferase activity"/>
    <property type="evidence" value="ECO:0007669"/>
    <property type="project" value="UniProtKB-KW"/>
</dbReference>
<feature type="compositionally biased region" description="Polar residues" evidence="1">
    <location>
        <begin position="131"/>
        <end position="141"/>
    </location>
</feature>
<dbReference type="Proteomes" id="UP000250235">
    <property type="component" value="Unassembled WGS sequence"/>
</dbReference>
<feature type="region of interest" description="Disordered" evidence="1">
    <location>
        <begin position="123"/>
        <end position="153"/>
    </location>
</feature>
<accession>A0A2Z7C2F0</accession>
<evidence type="ECO:0000313" key="3">
    <source>
        <dbReference type="Proteomes" id="UP000250235"/>
    </source>
</evidence>
<protein>
    <submittedName>
        <fullName evidence="2">UDP-glucuronate:xylan alpha-glucuronosyltransferase 1-like</fullName>
    </submittedName>
</protein>
<feature type="compositionally biased region" description="Basic and acidic residues" evidence="1">
    <location>
        <begin position="142"/>
        <end position="153"/>
    </location>
</feature>
<evidence type="ECO:0000256" key="1">
    <source>
        <dbReference type="SAM" id="MobiDB-lite"/>
    </source>
</evidence>
<dbReference type="AlphaFoldDB" id="A0A2Z7C2F0"/>
<dbReference type="EMBL" id="KV001781">
    <property type="protein sequence ID" value="KZV38620.1"/>
    <property type="molecule type" value="Genomic_DNA"/>
</dbReference>
<sequence length="204" mass="22500">MKKAAEALSFDVISSDITISRKIYQQRASTSRGNLDLAIAKRSVARYQQAATVYPVESFSVIFNQLRIPAVARYQQAATVYPVESFSVIFNQLRMLSKRCRLNKLIRHRLIYPVVGSPAASISLPPAGQPDASNSTSSLDMESSRKKADVKESYNPDARYPVAVFEASAVAQSIQSTKKQLCVKCCDKEKTTAERTAVEQSVGE</sequence>
<proteinExistence type="predicted"/>
<organism evidence="2 3">
    <name type="scientific">Dorcoceras hygrometricum</name>
    <dbReference type="NCBI Taxonomy" id="472368"/>
    <lineage>
        <taxon>Eukaryota</taxon>
        <taxon>Viridiplantae</taxon>
        <taxon>Streptophyta</taxon>
        <taxon>Embryophyta</taxon>
        <taxon>Tracheophyta</taxon>
        <taxon>Spermatophyta</taxon>
        <taxon>Magnoliopsida</taxon>
        <taxon>eudicotyledons</taxon>
        <taxon>Gunneridae</taxon>
        <taxon>Pentapetalae</taxon>
        <taxon>asterids</taxon>
        <taxon>lamiids</taxon>
        <taxon>Lamiales</taxon>
        <taxon>Gesneriaceae</taxon>
        <taxon>Didymocarpoideae</taxon>
        <taxon>Trichosporeae</taxon>
        <taxon>Loxocarpinae</taxon>
        <taxon>Dorcoceras</taxon>
    </lineage>
</organism>
<gene>
    <name evidence="2" type="ORF">F511_01172</name>
</gene>
<keyword evidence="3" id="KW-1185">Reference proteome</keyword>